<feature type="region of interest" description="Disordered" evidence="1">
    <location>
        <begin position="578"/>
        <end position="654"/>
    </location>
</feature>
<gene>
    <name evidence="3" type="ORF">VNI00_006478</name>
</gene>
<reference evidence="3 4" key="1">
    <citation type="submission" date="2024-01" db="EMBL/GenBank/DDBJ databases">
        <title>A draft genome for a cacao thread blight-causing isolate of Paramarasmius palmivorus.</title>
        <authorList>
            <person name="Baruah I.K."/>
            <person name="Bukari Y."/>
            <person name="Amoako-Attah I."/>
            <person name="Meinhardt L.W."/>
            <person name="Bailey B.A."/>
            <person name="Cohen S.P."/>
        </authorList>
    </citation>
    <scope>NUCLEOTIDE SEQUENCE [LARGE SCALE GENOMIC DNA]</scope>
    <source>
        <strain evidence="3 4">GH-12</strain>
    </source>
</reference>
<sequence length="942" mass="103939">MDDLLGDDINGEDEETHEPGPPTSQVSVVAGTEEDYALSESLEEPDVVVYRIHELYDYMISGTIDLSADYQRDDVWTEDRRVKLIDSIYRNFYVPPVIFCEWHLLRLRNRTPLKLVPAISKNEDGTKTWTCMDGKQRLTSIKIITRKELFYTYKSDGRRNKKLLPRRLKELFSQKSLYCVGYHNLDFAQEQEYFQRVQMGMPLSFAEILNVNFSPRAALARELEKKAFPHDKGIAEATHIPINTARGKGFQNMVQALCVLSRWEEPDVDIPGLFGNNPQGSWLKQTETREYTAKAKGKSNADGVKVEEEDEDISEVLREEKPVAVREAFREKAIAAVDVIVKMAENPRYAHVFSKHQFSATVAPVVMVGWILLVFHAPEIPQDRLADLFLLMRARLHHDHTGEVKNNTRCGETVVKFVTDAVKDWAALIRKAEECGLFSWAKISRGENGQLCVSTGVGGRKRKRNDEENENATQASSKKKGRPQKALALTPPIPPQTPPTVPAPAPAISTPVPVASVAAASIPPNSQQQSHPPSLSQHPPTIHLQKPPSPHTQTSANSSRPQFKHLSQTHLLQPQQHEAIASSTNTQLHPSLHPQSQQREIAPKPAPTSRITLQETPQPAMAQSQPASSAISSANGLPRTDPSPSISSQPTSSYPSAQQIVSLLAPLPNLASRMHPKTLAGLLWGCETGRSVIPSDNLKALQRAVAADPLALVAYLDLKRSARQDSNPSGPVQGPSSSNVHLQSSQDTVSHRPNPVIRPRPQTNTVVGTATAPIDVDALSAAIPLQQQSSSSAPVHNYQPYQQQHRMTFSTQGAVPSLAVPSLQSIMASGTTAQRISPQAATQWQNRQLVSNGQPVPYPRASQAGRPETTRLPLSGALHRQMIPPQHPPVSPPLQQPYLSSSSNAPTMQPRESVQQQTLQRAPDIPEVPKEEEAFIPWTIPD</sequence>
<feature type="compositionally biased region" description="Polar residues" evidence="1">
    <location>
        <begin position="904"/>
        <end position="920"/>
    </location>
</feature>
<feature type="compositionally biased region" description="Acidic residues" evidence="1">
    <location>
        <begin position="1"/>
        <end position="16"/>
    </location>
</feature>
<feature type="compositionally biased region" description="Low complexity" evidence="1">
    <location>
        <begin position="617"/>
        <end position="634"/>
    </location>
</feature>
<feature type="compositionally biased region" description="Pro residues" evidence="1">
    <location>
        <begin position="885"/>
        <end position="895"/>
    </location>
</feature>
<comment type="caution">
    <text evidence="3">The sequence shown here is derived from an EMBL/GenBank/DDBJ whole genome shotgun (WGS) entry which is preliminary data.</text>
</comment>
<feature type="compositionally biased region" description="Pro residues" evidence="1">
    <location>
        <begin position="491"/>
        <end position="505"/>
    </location>
</feature>
<evidence type="ECO:0000313" key="3">
    <source>
        <dbReference type="EMBL" id="KAK7047707.1"/>
    </source>
</evidence>
<accession>A0AAW0D7H5</accession>
<dbReference type="InterPro" id="IPR004919">
    <property type="entry name" value="GmrSD_N"/>
</dbReference>
<dbReference type="PANTHER" id="PTHR39639:SF1">
    <property type="entry name" value="DUF262 DOMAIN-CONTAINING PROTEIN"/>
    <property type="match status" value="1"/>
</dbReference>
<name>A0AAW0D7H5_9AGAR</name>
<organism evidence="3 4">
    <name type="scientific">Paramarasmius palmivorus</name>
    <dbReference type="NCBI Taxonomy" id="297713"/>
    <lineage>
        <taxon>Eukaryota</taxon>
        <taxon>Fungi</taxon>
        <taxon>Dikarya</taxon>
        <taxon>Basidiomycota</taxon>
        <taxon>Agaricomycotina</taxon>
        <taxon>Agaricomycetes</taxon>
        <taxon>Agaricomycetidae</taxon>
        <taxon>Agaricales</taxon>
        <taxon>Marasmiineae</taxon>
        <taxon>Marasmiaceae</taxon>
        <taxon>Paramarasmius</taxon>
    </lineage>
</organism>
<feature type="compositionally biased region" description="Low complexity" evidence="1">
    <location>
        <begin position="642"/>
        <end position="654"/>
    </location>
</feature>
<feature type="region of interest" description="Disordered" evidence="1">
    <location>
        <begin position="723"/>
        <end position="763"/>
    </location>
</feature>
<evidence type="ECO:0000259" key="2">
    <source>
        <dbReference type="Pfam" id="PF03235"/>
    </source>
</evidence>
<feature type="region of interest" description="Disordered" evidence="1">
    <location>
        <begin position="880"/>
        <end position="942"/>
    </location>
</feature>
<feature type="region of interest" description="Disordered" evidence="1">
    <location>
        <begin position="1"/>
        <end position="26"/>
    </location>
</feature>
<dbReference type="EMBL" id="JAYKXP010000019">
    <property type="protein sequence ID" value="KAK7047707.1"/>
    <property type="molecule type" value="Genomic_DNA"/>
</dbReference>
<feature type="region of interest" description="Disordered" evidence="1">
    <location>
        <begin position="522"/>
        <end position="564"/>
    </location>
</feature>
<feature type="compositionally biased region" description="Polar residues" evidence="1">
    <location>
        <begin position="551"/>
        <end position="564"/>
    </location>
</feature>
<feature type="region of interest" description="Disordered" evidence="1">
    <location>
        <begin position="451"/>
        <end position="508"/>
    </location>
</feature>
<dbReference type="Proteomes" id="UP001383192">
    <property type="component" value="Unassembled WGS sequence"/>
</dbReference>
<proteinExistence type="predicted"/>
<evidence type="ECO:0000256" key="1">
    <source>
        <dbReference type="SAM" id="MobiDB-lite"/>
    </source>
</evidence>
<keyword evidence="4" id="KW-1185">Reference proteome</keyword>
<dbReference type="AlphaFoldDB" id="A0AAW0D7H5"/>
<feature type="compositionally biased region" description="Polar residues" evidence="1">
    <location>
        <begin position="578"/>
        <end position="599"/>
    </location>
</feature>
<evidence type="ECO:0000313" key="4">
    <source>
        <dbReference type="Proteomes" id="UP001383192"/>
    </source>
</evidence>
<feature type="domain" description="GmrSD restriction endonucleases N-terminal" evidence="2">
    <location>
        <begin position="59"/>
        <end position="161"/>
    </location>
</feature>
<feature type="compositionally biased region" description="Polar residues" evidence="1">
    <location>
        <begin position="724"/>
        <end position="748"/>
    </location>
</feature>
<dbReference type="Pfam" id="PF03235">
    <property type="entry name" value="GmrSD_N"/>
    <property type="match status" value="1"/>
</dbReference>
<protein>
    <recommendedName>
        <fullName evidence="2">GmrSD restriction endonucleases N-terminal domain-containing protein</fullName>
    </recommendedName>
</protein>
<feature type="compositionally biased region" description="Low complexity" evidence="1">
    <location>
        <begin position="522"/>
        <end position="540"/>
    </location>
</feature>
<feature type="region of interest" description="Disordered" evidence="1">
    <location>
        <begin position="851"/>
        <end position="870"/>
    </location>
</feature>
<dbReference type="PANTHER" id="PTHR39639">
    <property type="entry name" value="CHROMOSOME 16, WHOLE GENOME SHOTGUN SEQUENCE"/>
    <property type="match status" value="1"/>
</dbReference>